<dbReference type="KEGG" id="cgk:CGERO_02835"/>
<dbReference type="EMBL" id="CP033897">
    <property type="protein sequence ID" value="AZA10891.1"/>
    <property type="molecule type" value="Genomic_DNA"/>
</dbReference>
<proteinExistence type="predicted"/>
<evidence type="ECO:0000313" key="2">
    <source>
        <dbReference type="Proteomes" id="UP000271587"/>
    </source>
</evidence>
<organism evidence="1 2">
    <name type="scientific">Corynebacterium gerontici</name>
    <dbReference type="NCBI Taxonomy" id="2079234"/>
    <lineage>
        <taxon>Bacteria</taxon>
        <taxon>Bacillati</taxon>
        <taxon>Actinomycetota</taxon>
        <taxon>Actinomycetes</taxon>
        <taxon>Mycobacteriales</taxon>
        <taxon>Corynebacteriaceae</taxon>
        <taxon>Corynebacterium</taxon>
    </lineage>
</organism>
<accession>A0A3G6IYN1</accession>
<keyword evidence="2" id="KW-1185">Reference proteome</keyword>
<name>A0A3G6IYN1_9CORY</name>
<dbReference type="NCBIfam" id="TIGR02569">
    <property type="entry name" value="TIGR02569_actnb"/>
    <property type="match status" value="1"/>
</dbReference>
<dbReference type="InterPro" id="IPR013402">
    <property type="entry name" value="CHP02569"/>
</dbReference>
<dbReference type="Proteomes" id="UP000271587">
    <property type="component" value="Chromosome"/>
</dbReference>
<evidence type="ECO:0000313" key="1">
    <source>
        <dbReference type="EMBL" id="AZA10891.1"/>
    </source>
</evidence>
<dbReference type="OrthoDB" id="4427130at2"/>
<dbReference type="AlphaFoldDB" id="A0A3G6IYN1"/>
<evidence type="ECO:0008006" key="3">
    <source>
        <dbReference type="Google" id="ProtNLM"/>
    </source>
</evidence>
<protein>
    <recommendedName>
        <fullName evidence="3">TIGR02569 family protein</fullName>
    </recommendedName>
</protein>
<gene>
    <name evidence="1" type="ORF">CGERO_02835</name>
</gene>
<reference evidence="1 2" key="1">
    <citation type="submission" date="2018-11" db="EMBL/GenBank/DDBJ databases">
        <authorList>
            <person name="Kleinhagauer T."/>
            <person name="Glaeser S.P."/>
            <person name="Spergser J."/>
            <person name="Ruckert C."/>
            <person name="Kaempfer P."/>
            <person name="Busse H.-J."/>
        </authorList>
    </citation>
    <scope>NUCLEOTIDE SEQUENCE [LARGE SCALE GENOMIC DNA]</scope>
    <source>
        <strain evidence="1 2">W8</strain>
    </source>
</reference>
<sequence length="294" mass="32133">MTMDARAALPEYIRQAFHASEGESQRLGVAWDYGWKVGNVVFSTVLSPNRAVWSARLREKLQVEQLRVSQPVRSTDSRFMNAGWRANVFIEGEPAARADEVVSAAVRLDTALSQLETPEPLREVDAGDAFSVADRAAWSEDPVAVATGLFQRDSGLDGFEAVQARTRRALAMRMIHSIAPRLEHVDADVQVCHADAFGTTLFSGTQVPALSDVVPVVRPFGYSAAIAAFDALVLQSVDEGILRRYMHIPNFDQLVLRAATYRLMLHGTLAEAKTNSSSKLEQAAEAALRGALPQ</sequence>